<reference evidence="1 2" key="1">
    <citation type="submission" date="2016-08" db="EMBL/GenBank/DDBJ databases">
        <title>Complete genome sequence of Streptomyces agglomeratus strain 6-3-2, a novel anti-MRSA actinomycete isolated from Wuli of Tebit, China.</title>
        <authorList>
            <person name="Chen X."/>
        </authorList>
    </citation>
    <scope>NUCLEOTIDE SEQUENCE [LARGE SCALE GENOMIC DNA]</scope>
    <source>
        <strain evidence="1 2">6-3-2</strain>
    </source>
</reference>
<dbReference type="OrthoDB" id="5143400at2"/>
<name>A0A1E5PGF9_9ACTN</name>
<evidence type="ECO:0000313" key="2">
    <source>
        <dbReference type="Proteomes" id="UP000095759"/>
    </source>
</evidence>
<protein>
    <submittedName>
        <fullName evidence="1">Uncharacterized protein</fullName>
    </submittedName>
</protein>
<dbReference type="EMBL" id="MEHJ01000001">
    <property type="protein sequence ID" value="OEJ28611.1"/>
    <property type="molecule type" value="Genomic_DNA"/>
</dbReference>
<organism evidence="1 2">
    <name type="scientific">Streptomyces agglomeratus</name>
    <dbReference type="NCBI Taxonomy" id="285458"/>
    <lineage>
        <taxon>Bacteria</taxon>
        <taxon>Bacillati</taxon>
        <taxon>Actinomycetota</taxon>
        <taxon>Actinomycetes</taxon>
        <taxon>Kitasatosporales</taxon>
        <taxon>Streptomycetaceae</taxon>
        <taxon>Streptomyces</taxon>
    </lineage>
</organism>
<sequence>MALFYVGLALPDAWHLAVNANDDSGEVTLWILADDRSSWAAADYTPDQDTYLVTQYGPRKLWDEAEAAYRVWDQMGRPDRDRAGISVTHDGQYVWLDTEEQVISGSPTHAAPMGRPLINR</sequence>
<dbReference type="Proteomes" id="UP000095759">
    <property type="component" value="Unassembled WGS sequence"/>
</dbReference>
<dbReference type="STRING" id="285458.BGM19_03480"/>
<gene>
    <name evidence="1" type="ORF">AS594_33190</name>
</gene>
<dbReference type="AlphaFoldDB" id="A0A1E5PGF9"/>
<evidence type="ECO:0000313" key="1">
    <source>
        <dbReference type="EMBL" id="OEJ28611.1"/>
    </source>
</evidence>
<keyword evidence="2" id="KW-1185">Reference proteome</keyword>
<dbReference type="RefSeq" id="WP_069774925.1">
    <property type="nucleotide sequence ID" value="NZ_MEHJ01000001.1"/>
</dbReference>
<accession>A0A1E5PGF9</accession>
<proteinExistence type="predicted"/>
<comment type="caution">
    <text evidence="1">The sequence shown here is derived from an EMBL/GenBank/DDBJ whole genome shotgun (WGS) entry which is preliminary data.</text>
</comment>